<keyword evidence="3" id="KW-1185">Reference proteome</keyword>
<dbReference type="Proteomes" id="UP001586593">
    <property type="component" value="Unassembled WGS sequence"/>
</dbReference>
<protein>
    <submittedName>
        <fullName evidence="2">Uncharacterized protein</fullName>
    </submittedName>
</protein>
<dbReference type="EMBL" id="JAZHXJ010001637">
    <property type="protein sequence ID" value="KAL1844544.1"/>
    <property type="molecule type" value="Genomic_DNA"/>
</dbReference>
<feature type="compositionally biased region" description="Basic and acidic residues" evidence="1">
    <location>
        <begin position="8"/>
        <end position="17"/>
    </location>
</feature>
<evidence type="ECO:0000313" key="3">
    <source>
        <dbReference type="Proteomes" id="UP001586593"/>
    </source>
</evidence>
<feature type="region of interest" description="Disordered" evidence="1">
    <location>
        <begin position="120"/>
        <end position="183"/>
    </location>
</feature>
<feature type="compositionally biased region" description="Basic and acidic residues" evidence="1">
    <location>
        <begin position="174"/>
        <end position="183"/>
    </location>
</feature>
<sequence>MTAVRWGAESRGKGRLLDDDDDDDDDEAGAVWSRSFQSRVPASGAVVSVVAVGSGYVSAATSTVYRGSSAKKAASSCSLMAWRMAARQAVAVMMMRGRAFCRIQAISVLVRAGETRVAVRPEARTPARRGPKGRQLGSWISTTGAISGRAQDGVGGRTRRSSGSRPRAASPRATARESCRSFA</sequence>
<evidence type="ECO:0000256" key="1">
    <source>
        <dbReference type="SAM" id="MobiDB-lite"/>
    </source>
</evidence>
<organism evidence="2 3">
    <name type="scientific">Phialemonium thermophilum</name>
    <dbReference type="NCBI Taxonomy" id="223376"/>
    <lineage>
        <taxon>Eukaryota</taxon>
        <taxon>Fungi</taxon>
        <taxon>Dikarya</taxon>
        <taxon>Ascomycota</taxon>
        <taxon>Pezizomycotina</taxon>
        <taxon>Sordariomycetes</taxon>
        <taxon>Sordariomycetidae</taxon>
        <taxon>Cephalothecales</taxon>
        <taxon>Cephalothecaceae</taxon>
        <taxon>Phialemonium</taxon>
    </lineage>
</organism>
<accession>A0ABR3VSC0</accession>
<feature type="compositionally biased region" description="Acidic residues" evidence="1">
    <location>
        <begin position="18"/>
        <end position="28"/>
    </location>
</feature>
<reference evidence="2 3" key="1">
    <citation type="journal article" date="2024" name="Commun. Biol.">
        <title>Comparative genomic analysis of thermophilic fungi reveals convergent evolutionary adaptations and gene losses.</title>
        <authorList>
            <person name="Steindorff A.S."/>
            <person name="Aguilar-Pontes M.V."/>
            <person name="Robinson A.J."/>
            <person name="Andreopoulos B."/>
            <person name="LaButti K."/>
            <person name="Kuo A."/>
            <person name="Mondo S."/>
            <person name="Riley R."/>
            <person name="Otillar R."/>
            <person name="Haridas S."/>
            <person name="Lipzen A."/>
            <person name="Grimwood J."/>
            <person name="Schmutz J."/>
            <person name="Clum A."/>
            <person name="Reid I.D."/>
            <person name="Moisan M.C."/>
            <person name="Butler G."/>
            <person name="Nguyen T.T.M."/>
            <person name="Dewar K."/>
            <person name="Conant G."/>
            <person name="Drula E."/>
            <person name="Henrissat B."/>
            <person name="Hansel C."/>
            <person name="Singer S."/>
            <person name="Hutchinson M.I."/>
            <person name="de Vries R.P."/>
            <person name="Natvig D.O."/>
            <person name="Powell A.J."/>
            <person name="Tsang A."/>
            <person name="Grigoriev I.V."/>
        </authorList>
    </citation>
    <scope>NUCLEOTIDE SEQUENCE [LARGE SCALE GENOMIC DNA]</scope>
    <source>
        <strain evidence="2 3">ATCC 24622</strain>
    </source>
</reference>
<feature type="compositionally biased region" description="Low complexity" evidence="1">
    <location>
        <begin position="163"/>
        <end position="173"/>
    </location>
</feature>
<gene>
    <name evidence="2" type="ORF">VTK73DRAFT_2328</name>
</gene>
<proteinExistence type="predicted"/>
<comment type="caution">
    <text evidence="2">The sequence shown here is derived from an EMBL/GenBank/DDBJ whole genome shotgun (WGS) entry which is preliminary data.</text>
</comment>
<name>A0ABR3VSC0_9PEZI</name>
<feature type="region of interest" description="Disordered" evidence="1">
    <location>
        <begin position="1"/>
        <end position="28"/>
    </location>
</feature>
<evidence type="ECO:0000313" key="2">
    <source>
        <dbReference type="EMBL" id="KAL1844544.1"/>
    </source>
</evidence>